<gene>
    <name evidence="4" type="ORF">EDD26_2764</name>
</gene>
<comment type="similarity">
    <text evidence="1">Belongs to the Rv1128c/1148c/1588c/1702c/1945/3466 family.</text>
</comment>
<dbReference type="RefSeq" id="WP_123698228.1">
    <property type="nucleotide sequence ID" value="NZ_RKHJ01000001.1"/>
</dbReference>
<keyword evidence="2" id="KW-0175">Coiled coil</keyword>
<dbReference type="AlphaFoldDB" id="A0A3N2AWG9"/>
<dbReference type="EMBL" id="RKHJ01000001">
    <property type="protein sequence ID" value="ROR67353.1"/>
    <property type="molecule type" value="Genomic_DNA"/>
</dbReference>
<dbReference type="SMART" id="SM00507">
    <property type="entry name" value="HNHc"/>
    <property type="match status" value="1"/>
</dbReference>
<feature type="coiled-coil region" evidence="2">
    <location>
        <begin position="81"/>
        <end position="111"/>
    </location>
</feature>
<dbReference type="InterPro" id="IPR003870">
    <property type="entry name" value="DUF222"/>
</dbReference>
<dbReference type="GO" id="GO:0004519">
    <property type="term" value="F:endonuclease activity"/>
    <property type="evidence" value="ECO:0007669"/>
    <property type="project" value="UniProtKB-KW"/>
</dbReference>
<proteinExistence type="inferred from homology"/>
<keyword evidence="5" id="KW-1185">Reference proteome</keyword>
<keyword evidence="4" id="KW-0378">Hydrolase</keyword>
<sequence length="501" mass="55108">MDDWGIDGEGYIAAIRAGAIDPFGRTADELQAELDAHDEEWAERLIAMTPAELDAVVEGRMEVPQLPRPAESEPMRLLRLEEQFAGRVKALEAQRARLEAEEREMLAARLDRVRADGGEVVTGLREAASILAVELRQSDRGIEQRMSAAWTIVHELPLAHAAHKSGRISGSHLRVIEQETRPVRADDAVDATHRARVEAELVAIAEDTTPSRLRSRAKLVIDRVLTAPLQQRHDIARERRDVYLVDAGDGMVDLGARLPALVGTAIFDRLTQAAKGKAKDDGRTFDQFRADAFAELLLAGVCPDDLHGISPITATVTITIPATELLGDPGATDVPELRFPALLDGKILVDSATIRSLAAETITWERLFLHPVTGLPVTVDTYTPNRAQRRALRARDGHCRWPGCSNPVHRADLDHTQDWAKGGKTTIGNLAHLCRRHHVMKHSTRWTVRQLPGGVLEWTSPLGRIIRDEPEPQGPVFVERDPIWGLPVTAATGPPGDPPPF</sequence>
<organism evidence="4 5">
    <name type="scientific">Agrococcus jenensis</name>
    <dbReference type="NCBI Taxonomy" id="46353"/>
    <lineage>
        <taxon>Bacteria</taxon>
        <taxon>Bacillati</taxon>
        <taxon>Actinomycetota</taxon>
        <taxon>Actinomycetes</taxon>
        <taxon>Micrococcales</taxon>
        <taxon>Microbacteriaceae</taxon>
        <taxon>Agrococcus</taxon>
    </lineage>
</organism>
<dbReference type="Pfam" id="PF02720">
    <property type="entry name" value="DUF222"/>
    <property type="match status" value="1"/>
</dbReference>
<evidence type="ECO:0000256" key="2">
    <source>
        <dbReference type="SAM" id="Coils"/>
    </source>
</evidence>
<evidence type="ECO:0000313" key="4">
    <source>
        <dbReference type="EMBL" id="ROR67353.1"/>
    </source>
</evidence>
<reference evidence="4 5" key="1">
    <citation type="submission" date="2018-11" db="EMBL/GenBank/DDBJ databases">
        <title>Sequencing the genomes of 1000 actinobacteria strains.</title>
        <authorList>
            <person name="Klenk H.-P."/>
        </authorList>
    </citation>
    <scope>NUCLEOTIDE SEQUENCE [LARGE SCALE GENOMIC DNA]</scope>
    <source>
        <strain evidence="4 5">DSM 9580</strain>
    </source>
</reference>
<accession>A0A3N2AWG9</accession>
<evidence type="ECO:0000313" key="5">
    <source>
        <dbReference type="Proteomes" id="UP000275456"/>
    </source>
</evidence>
<protein>
    <submittedName>
        <fullName evidence="4">HNH endonuclease</fullName>
    </submittedName>
</protein>
<evidence type="ECO:0000259" key="3">
    <source>
        <dbReference type="SMART" id="SM00507"/>
    </source>
</evidence>
<dbReference type="CDD" id="cd00085">
    <property type="entry name" value="HNHc"/>
    <property type="match status" value="1"/>
</dbReference>
<dbReference type="InterPro" id="IPR003615">
    <property type="entry name" value="HNH_nuc"/>
</dbReference>
<keyword evidence="4" id="KW-0255">Endonuclease</keyword>
<keyword evidence="4" id="KW-0540">Nuclease</keyword>
<dbReference type="Pfam" id="PF01844">
    <property type="entry name" value="HNH"/>
    <property type="match status" value="1"/>
</dbReference>
<dbReference type="GO" id="GO:0008270">
    <property type="term" value="F:zinc ion binding"/>
    <property type="evidence" value="ECO:0007669"/>
    <property type="project" value="InterPro"/>
</dbReference>
<evidence type="ECO:0000256" key="1">
    <source>
        <dbReference type="ARBA" id="ARBA00023450"/>
    </source>
</evidence>
<feature type="domain" description="HNH nuclease" evidence="3">
    <location>
        <begin position="387"/>
        <end position="439"/>
    </location>
</feature>
<comment type="caution">
    <text evidence="4">The sequence shown here is derived from an EMBL/GenBank/DDBJ whole genome shotgun (WGS) entry which is preliminary data.</text>
</comment>
<dbReference type="InterPro" id="IPR002711">
    <property type="entry name" value="HNH"/>
</dbReference>
<dbReference type="GO" id="GO:0003676">
    <property type="term" value="F:nucleic acid binding"/>
    <property type="evidence" value="ECO:0007669"/>
    <property type="project" value="InterPro"/>
</dbReference>
<name>A0A3N2AWG9_9MICO</name>
<dbReference type="OrthoDB" id="3261064at2"/>
<dbReference type="Gene3D" id="1.10.30.50">
    <property type="match status" value="1"/>
</dbReference>
<dbReference type="Proteomes" id="UP000275456">
    <property type="component" value="Unassembled WGS sequence"/>
</dbReference>